<accession>A0A165ZA55</accession>
<dbReference type="PANTHER" id="PTHR46401">
    <property type="entry name" value="GLYCOSYLTRANSFERASE WBBK-RELATED"/>
    <property type="match status" value="1"/>
</dbReference>
<dbReference type="Gene3D" id="3.40.50.2000">
    <property type="entry name" value="Glycogen Phosphorylase B"/>
    <property type="match status" value="3"/>
</dbReference>
<evidence type="ECO:0000259" key="2">
    <source>
        <dbReference type="Pfam" id="PF00534"/>
    </source>
</evidence>
<dbReference type="RefSeq" id="WP_063386317.1">
    <property type="nucleotide sequence ID" value="NZ_LWBR01000001.1"/>
</dbReference>
<dbReference type="GO" id="GO:0009103">
    <property type="term" value="P:lipopolysaccharide biosynthetic process"/>
    <property type="evidence" value="ECO:0007669"/>
    <property type="project" value="TreeGrafter"/>
</dbReference>
<evidence type="ECO:0000313" key="3">
    <source>
        <dbReference type="EMBL" id="KZN98036.1"/>
    </source>
</evidence>
<gene>
    <name evidence="3" type="ORF">AZI98_00405</name>
</gene>
<dbReference type="EMBL" id="LWBR01000001">
    <property type="protein sequence ID" value="KZN98036.1"/>
    <property type="molecule type" value="Genomic_DNA"/>
</dbReference>
<evidence type="ECO:0000313" key="4">
    <source>
        <dbReference type="Proteomes" id="UP000076476"/>
    </source>
</evidence>
<dbReference type="SUPFAM" id="SSF53756">
    <property type="entry name" value="UDP-Glycosyltransferase/glycogen phosphorylase"/>
    <property type="match status" value="2"/>
</dbReference>
<keyword evidence="1" id="KW-0808">Transferase</keyword>
<evidence type="ECO:0000256" key="1">
    <source>
        <dbReference type="ARBA" id="ARBA00022679"/>
    </source>
</evidence>
<dbReference type="Pfam" id="PF00534">
    <property type="entry name" value="Glycos_transf_1"/>
    <property type="match status" value="1"/>
</dbReference>
<keyword evidence="4" id="KW-1185">Reference proteome</keyword>
<reference evidence="3 4" key="1">
    <citation type="submission" date="2016-04" db="EMBL/GenBank/DDBJ databases">
        <title>Draft genome sequence of Aeribacillus pallidus 8m3 from petroleum reservoir.</title>
        <authorList>
            <person name="Poltaraus A.B."/>
            <person name="Nazina T.N."/>
            <person name="Tourova T.P."/>
            <person name="Malakho S.M."/>
            <person name="Korshunova A.V."/>
            <person name="Sokolova D.S."/>
        </authorList>
    </citation>
    <scope>NUCLEOTIDE SEQUENCE [LARGE SCALE GENOMIC DNA]</scope>
    <source>
        <strain evidence="3 4">8m3</strain>
    </source>
</reference>
<organism evidence="3 4">
    <name type="scientific">Aeribacillus pallidus</name>
    <dbReference type="NCBI Taxonomy" id="33936"/>
    <lineage>
        <taxon>Bacteria</taxon>
        <taxon>Bacillati</taxon>
        <taxon>Bacillota</taxon>
        <taxon>Bacilli</taxon>
        <taxon>Bacillales</taxon>
        <taxon>Bacillaceae</taxon>
        <taxon>Aeribacillus</taxon>
    </lineage>
</organism>
<protein>
    <recommendedName>
        <fullName evidence="2">Glycosyl transferase family 1 domain-containing protein</fullName>
    </recommendedName>
</protein>
<sequence>MKRLKILLYGDQNLNIVDGSAIWLTSLANLLTIDDRVDLTILLKTPVKRKEVISNIKKKNNIVFINPYNRFSNWNFNDKHKMNVGDATNIIELLDNIENYDLIITRGKDLTAESLKKSFVKKQIPYITDFTHDETKIAEEEINFFREVYTTFPNIFVQTKEMGNYLKKLLNVSGEKFIELPPTVEDSLNPPKFELNNYSIVYAGKFAKEWMIEELINVYKQVKKYDPAITLNIAGDKFQGELIDKKDEIKQIFNDTEGIQWFGALSRRDSLNLIKDSDIGYAYRSEEIDNDNSLELSTKVLEYGINGKPVLLRRTKQYEKLLGSDYPLFANNEEELKNKIVLCFNDERIYQEAARKCYEASKAYQISLVSKKILSELWKYNNDKLTILFAGHDFKFLNWYIDWCKENKNINVLIDKWEGHNTHNIEQSEKYLREADIIFCEWGLGNSVFYSQNKLRGQKLFIRLHRQELDTNYLEEVNFCNVDKVIVITPYLFEEFNKKKRVPREKMIIIENMIDYKRFDKPKLDKIDKNLGIIGILPKLKRLDRALDIFEKLWIKDNEYKLFIKSKLPNELPWLMAREQERRYYEEVFNRIENSNWKENVIFDPHGNDVDEWLQKIKFILSTSDIEGSHVSPMEGMASGAIPIVFNWPGADTVYPEQFIVKSVDEAVDLIENYEEKVKNFDIKNFPRKYSRESRINAFNDLLFGDLN</sequence>
<dbReference type="Proteomes" id="UP000076476">
    <property type="component" value="Unassembled WGS sequence"/>
</dbReference>
<name>A0A165ZA55_9BACI</name>
<dbReference type="InterPro" id="IPR001296">
    <property type="entry name" value="Glyco_trans_1"/>
</dbReference>
<feature type="domain" description="Glycosyl transferase family 1" evidence="2">
    <location>
        <begin position="521"/>
        <end position="655"/>
    </location>
</feature>
<dbReference type="OrthoDB" id="6713581at2"/>
<dbReference type="GO" id="GO:0016757">
    <property type="term" value="F:glycosyltransferase activity"/>
    <property type="evidence" value="ECO:0007669"/>
    <property type="project" value="InterPro"/>
</dbReference>
<dbReference type="STRING" id="33936.AZI98_00405"/>
<dbReference type="PANTHER" id="PTHR46401:SF2">
    <property type="entry name" value="GLYCOSYLTRANSFERASE WBBK-RELATED"/>
    <property type="match status" value="1"/>
</dbReference>
<dbReference type="AlphaFoldDB" id="A0A165ZA55"/>
<proteinExistence type="predicted"/>
<comment type="caution">
    <text evidence="3">The sequence shown here is derived from an EMBL/GenBank/DDBJ whole genome shotgun (WGS) entry which is preliminary data.</text>
</comment>